<dbReference type="GO" id="GO:0005737">
    <property type="term" value="C:cytoplasm"/>
    <property type="evidence" value="ECO:0007669"/>
    <property type="project" value="UniProtKB-ARBA"/>
</dbReference>
<sequence>METQDTSMTNLIINYLPQSMTDKKLHQMFTQIGQIEACRVMKDVKTGYSFGFGFVNFVRPEDASRAIEVMNGLQVENKRLKVSYARPAGEDIKDTNLYVQNLPRSITERELEDLFAPYGQIVQKNILKDKYSGLPRGVAFVRYNKKEDAQKAINQLNGVLLEGCTEHLSVKIAEEHGKQKAAYLAGLQTGLAHRGPKNPQNMHQLIRTNHAIDKYPNPLLQHVDRHNIGAVRQDRASYRYTPVGMFPPPPLAHGYNIGIGNGNMY</sequence>
<keyword evidence="3 5" id="KW-0694">RNA-binding</keyword>
<dbReference type="Pfam" id="PF00076">
    <property type="entry name" value="RRM_1"/>
    <property type="match status" value="2"/>
</dbReference>
<dbReference type="InterPro" id="IPR000504">
    <property type="entry name" value="RRM_dom"/>
</dbReference>
<keyword evidence="2" id="KW-0677">Repeat</keyword>
<evidence type="ECO:0000259" key="6">
    <source>
        <dbReference type="PROSITE" id="PS50102"/>
    </source>
</evidence>
<dbReference type="AlphaFoldDB" id="A0A8B8GMP7"/>
<comment type="subcellular location">
    <subcellularLocation>
        <location evidence="1">Nucleus</location>
    </subcellularLocation>
</comment>
<dbReference type="PROSITE" id="PS50102">
    <property type="entry name" value="RRM"/>
    <property type="match status" value="2"/>
</dbReference>
<dbReference type="Proteomes" id="UP000694846">
    <property type="component" value="Unplaced"/>
</dbReference>
<dbReference type="SUPFAM" id="SSF54928">
    <property type="entry name" value="RNA-binding domain, RBD"/>
    <property type="match status" value="2"/>
</dbReference>
<evidence type="ECO:0000256" key="4">
    <source>
        <dbReference type="ARBA" id="ARBA00023242"/>
    </source>
</evidence>
<feature type="domain" description="RRM" evidence="6">
    <location>
        <begin position="9"/>
        <end position="87"/>
    </location>
</feature>
<evidence type="ECO:0000256" key="1">
    <source>
        <dbReference type="ARBA" id="ARBA00004123"/>
    </source>
</evidence>
<dbReference type="FunFam" id="3.30.70.330:FF:000383">
    <property type="entry name" value="Sex lethal, isoform D"/>
    <property type="match status" value="1"/>
</dbReference>
<organism evidence="7 8">
    <name type="scientific">Sipha flava</name>
    <name type="common">yellow sugarcane aphid</name>
    <dbReference type="NCBI Taxonomy" id="143950"/>
    <lineage>
        <taxon>Eukaryota</taxon>
        <taxon>Metazoa</taxon>
        <taxon>Ecdysozoa</taxon>
        <taxon>Arthropoda</taxon>
        <taxon>Hexapoda</taxon>
        <taxon>Insecta</taxon>
        <taxon>Pterygota</taxon>
        <taxon>Neoptera</taxon>
        <taxon>Paraneoptera</taxon>
        <taxon>Hemiptera</taxon>
        <taxon>Sternorrhyncha</taxon>
        <taxon>Aphidomorpha</taxon>
        <taxon>Aphidoidea</taxon>
        <taxon>Aphididae</taxon>
        <taxon>Sipha</taxon>
    </lineage>
</organism>
<proteinExistence type="predicted"/>
<dbReference type="PANTHER" id="PTHR48025:SF1">
    <property type="entry name" value="RRM DOMAIN-CONTAINING PROTEIN"/>
    <property type="match status" value="1"/>
</dbReference>
<protein>
    <submittedName>
        <fullName evidence="8">Protein sex-lethal-like</fullName>
    </submittedName>
</protein>
<dbReference type="PANTHER" id="PTHR48025">
    <property type="entry name" value="OS02G0815200 PROTEIN"/>
    <property type="match status" value="1"/>
</dbReference>
<accession>A0A8B8GMP7</accession>
<feature type="domain" description="RRM" evidence="6">
    <location>
        <begin position="95"/>
        <end position="175"/>
    </location>
</feature>
<dbReference type="GO" id="GO:0010629">
    <property type="term" value="P:negative regulation of gene expression"/>
    <property type="evidence" value="ECO:0007669"/>
    <property type="project" value="UniProtKB-ARBA"/>
</dbReference>
<dbReference type="OrthoDB" id="266020at2759"/>
<evidence type="ECO:0000313" key="8">
    <source>
        <dbReference type="RefSeq" id="XP_025424338.1"/>
    </source>
</evidence>
<dbReference type="PRINTS" id="PR00961">
    <property type="entry name" value="HUDSXLRNA"/>
</dbReference>
<evidence type="ECO:0000256" key="5">
    <source>
        <dbReference type="PROSITE-ProRule" id="PRU00176"/>
    </source>
</evidence>
<evidence type="ECO:0000256" key="3">
    <source>
        <dbReference type="ARBA" id="ARBA00022884"/>
    </source>
</evidence>
<dbReference type="GeneID" id="112693460"/>
<dbReference type="Gene3D" id="3.30.70.330">
    <property type="match status" value="2"/>
</dbReference>
<dbReference type="GO" id="GO:1990904">
    <property type="term" value="C:ribonucleoprotein complex"/>
    <property type="evidence" value="ECO:0007669"/>
    <property type="project" value="InterPro"/>
</dbReference>
<keyword evidence="7" id="KW-1185">Reference proteome</keyword>
<dbReference type="GO" id="GO:0009967">
    <property type="term" value="P:positive regulation of signal transduction"/>
    <property type="evidence" value="ECO:0007669"/>
    <property type="project" value="UniProtKB-ARBA"/>
</dbReference>
<gene>
    <name evidence="8" type="primary">LOC112693460</name>
</gene>
<keyword evidence="4" id="KW-0539">Nucleus</keyword>
<dbReference type="RefSeq" id="XP_025424338.1">
    <property type="nucleotide sequence ID" value="XM_025568553.1"/>
</dbReference>
<dbReference type="InterPro" id="IPR012677">
    <property type="entry name" value="Nucleotide-bd_a/b_plait_sf"/>
</dbReference>
<dbReference type="GO" id="GO:0008266">
    <property type="term" value="F:poly(U) RNA binding"/>
    <property type="evidence" value="ECO:0007669"/>
    <property type="project" value="UniProtKB-ARBA"/>
</dbReference>
<dbReference type="SMART" id="SM00360">
    <property type="entry name" value="RRM"/>
    <property type="match status" value="2"/>
</dbReference>
<dbReference type="GO" id="GO:0005634">
    <property type="term" value="C:nucleus"/>
    <property type="evidence" value="ECO:0007669"/>
    <property type="project" value="UniProtKB-SubCell"/>
</dbReference>
<evidence type="ECO:0000313" key="7">
    <source>
        <dbReference type="Proteomes" id="UP000694846"/>
    </source>
</evidence>
<dbReference type="InterPro" id="IPR050502">
    <property type="entry name" value="Euk_RNA-bind_prot"/>
</dbReference>
<reference evidence="8" key="1">
    <citation type="submission" date="2025-08" db="UniProtKB">
        <authorList>
            <consortium name="RefSeq"/>
        </authorList>
    </citation>
    <scope>IDENTIFICATION</scope>
    <source>
        <tissue evidence="8">Whole body</tissue>
    </source>
</reference>
<dbReference type="InterPro" id="IPR002343">
    <property type="entry name" value="Hud_Sxl_RNA"/>
</dbReference>
<dbReference type="FunFam" id="3.30.70.330:FF:000205">
    <property type="entry name" value="Sex lethal, isoform B"/>
    <property type="match status" value="1"/>
</dbReference>
<evidence type="ECO:0000256" key="2">
    <source>
        <dbReference type="ARBA" id="ARBA00022737"/>
    </source>
</evidence>
<dbReference type="GO" id="GO:0050686">
    <property type="term" value="P:negative regulation of mRNA processing"/>
    <property type="evidence" value="ECO:0007669"/>
    <property type="project" value="UniProtKB-ARBA"/>
</dbReference>
<dbReference type="InterPro" id="IPR035979">
    <property type="entry name" value="RBD_domain_sf"/>
</dbReference>
<dbReference type="GO" id="GO:0003729">
    <property type="term" value="F:mRNA binding"/>
    <property type="evidence" value="ECO:0007669"/>
    <property type="project" value="UniProtKB-ARBA"/>
</dbReference>
<name>A0A8B8GMP7_9HEMI</name>